<evidence type="ECO:0000256" key="2">
    <source>
        <dbReference type="SAM" id="Phobius"/>
    </source>
</evidence>
<dbReference type="Proteomes" id="UP001596523">
    <property type="component" value="Unassembled WGS sequence"/>
</dbReference>
<feature type="transmembrane region" description="Helical" evidence="2">
    <location>
        <begin position="90"/>
        <end position="112"/>
    </location>
</feature>
<evidence type="ECO:0000256" key="1">
    <source>
        <dbReference type="SAM" id="MobiDB-lite"/>
    </source>
</evidence>
<feature type="transmembrane region" description="Helical" evidence="2">
    <location>
        <begin position="32"/>
        <end position="55"/>
    </location>
</feature>
<name>A0ABW2JUY5_9ACTN</name>
<dbReference type="EMBL" id="JBHTCF010000022">
    <property type="protein sequence ID" value="MFC7309582.1"/>
    <property type="molecule type" value="Genomic_DNA"/>
</dbReference>
<accession>A0ABW2JUY5</accession>
<protein>
    <submittedName>
        <fullName evidence="4">SPW repeat protein</fullName>
    </submittedName>
</protein>
<dbReference type="InterPro" id="IPR005530">
    <property type="entry name" value="SPW"/>
</dbReference>
<keyword evidence="2" id="KW-0472">Membrane</keyword>
<feature type="transmembrane region" description="Helical" evidence="2">
    <location>
        <begin position="124"/>
        <end position="141"/>
    </location>
</feature>
<feature type="domain" description="SPW repeat-containing integral membrane" evidence="3">
    <location>
        <begin position="36"/>
        <end position="135"/>
    </location>
</feature>
<organism evidence="4 5">
    <name type="scientific">Streptomyces monticola</name>
    <dbReference type="NCBI Taxonomy" id="2666263"/>
    <lineage>
        <taxon>Bacteria</taxon>
        <taxon>Bacillati</taxon>
        <taxon>Actinomycetota</taxon>
        <taxon>Actinomycetes</taxon>
        <taxon>Kitasatosporales</taxon>
        <taxon>Streptomycetaceae</taxon>
        <taxon>Streptomyces</taxon>
    </lineage>
</organism>
<evidence type="ECO:0000313" key="5">
    <source>
        <dbReference type="Proteomes" id="UP001596523"/>
    </source>
</evidence>
<gene>
    <name evidence="4" type="ORF">ACFQVC_35895</name>
</gene>
<feature type="region of interest" description="Disordered" evidence="1">
    <location>
        <begin position="1"/>
        <end position="23"/>
    </location>
</feature>
<keyword evidence="5" id="KW-1185">Reference proteome</keyword>
<reference evidence="5" key="1">
    <citation type="journal article" date="2019" name="Int. J. Syst. Evol. Microbiol.">
        <title>The Global Catalogue of Microorganisms (GCM) 10K type strain sequencing project: providing services to taxonomists for standard genome sequencing and annotation.</title>
        <authorList>
            <consortium name="The Broad Institute Genomics Platform"/>
            <consortium name="The Broad Institute Genome Sequencing Center for Infectious Disease"/>
            <person name="Wu L."/>
            <person name="Ma J."/>
        </authorList>
    </citation>
    <scope>NUCLEOTIDE SEQUENCE [LARGE SCALE GENOMIC DNA]</scope>
    <source>
        <strain evidence="5">SYNS20</strain>
    </source>
</reference>
<keyword evidence="2" id="KW-1133">Transmembrane helix</keyword>
<evidence type="ECO:0000259" key="3">
    <source>
        <dbReference type="Pfam" id="PF03779"/>
    </source>
</evidence>
<comment type="caution">
    <text evidence="4">The sequence shown here is derived from an EMBL/GenBank/DDBJ whole genome shotgun (WGS) entry which is preliminary data.</text>
</comment>
<evidence type="ECO:0000313" key="4">
    <source>
        <dbReference type="EMBL" id="MFC7309582.1"/>
    </source>
</evidence>
<dbReference type="Pfam" id="PF03779">
    <property type="entry name" value="SPW"/>
    <property type="match status" value="1"/>
</dbReference>
<sequence>MNPQQEQAAVPHPAAGGTEPRSAAKHRARAEALVQLAVLMAAWILISSWALIFPADVEVEQARLNEALVGMGAFLAAVRRRHHPFGRLPAAALTLGLGVWLVVAPFVVGYGQSGSNDIARVNDVVSGALLALIAAASLVLARRHGTEGQRSADGASGSSR</sequence>
<dbReference type="RefSeq" id="WP_381838630.1">
    <property type="nucleotide sequence ID" value="NZ_JBHTCF010000022.1"/>
</dbReference>
<keyword evidence="2" id="KW-0812">Transmembrane</keyword>
<proteinExistence type="predicted"/>